<feature type="region of interest" description="Disordered" evidence="2">
    <location>
        <begin position="344"/>
        <end position="391"/>
    </location>
</feature>
<keyword evidence="1" id="KW-0863">Zinc-finger</keyword>
<feature type="region of interest" description="Disordered" evidence="2">
    <location>
        <begin position="213"/>
        <end position="276"/>
    </location>
</feature>
<evidence type="ECO:0000256" key="2">
    <source>
        <dbReference type="SAM" id="MobiDB-lite"/>
    </source>
</evidence>
<dbReference type="EMBL" id="SRPY01001091">
    <property type="protein sequence ID" value="KAG5914616.1"/>
    <property type="molecule type" value="Genomic_DNA"/>
</dbReference>
<proteinExistence type="predicted"/>
<organism evidence="4 5">
    <name type="scientific">Claviceps africana</name>
    <dbReference type="NCBI Taxonomy" id="83212"/>
    <lineage>
        <taxon>Eukaryota</taxon>
        <taxon>Fungi</taxon>
        <taxon>Dikarya</taxon>
        <taxon>Ascomycota</taxon>
        <taxon>Pezizomycotina</taxon>
        <taxon>Sordariomycetes</taxon>
        <taxon>Hypocreomycetidae</taxon>
        <taxon>Hypocreales</taxon>
        <taxon>Clavicipitaceae</taxon>
        <taxon>Claviceps</taxon>
    </lineage>
</organism>
<accession>A0A8K0J0M8</accession>
<dbReference type="AlphaFoldDB" id="A0A8K0J0M8"/>
<dbReference type="GO" id="GO:0008270">
    <property type="term" value="F:zinc ion binding"/>
    <property type="evidence" value="ECO:0007669"/>
    <property type="project" value="UniProtKB-KW"/>
</dbReference>
<keyword evidence="5" id="KW-1185">Reference proteome</keyword>
<dbReference type="Proteomes" id="UP000811619">
    <property type="component" value="Unassembled WGS sequence"/>
</dbReference>
<dbReference type="InterPro" id="IPR013087">
    <property type="entry name" value="Znf_C2H2_type"/>
</dbReference>
<feature type="region of interest" description="Disordered" evidence="2">
    <location>
        <begin position="1"/>
        <end position="64"/>
    </location>
</feature>
<keyword evidence="1" id="KW-0862">Zinc</keyword>
<evidence type="ECO:0000256" key="1">
    <source>
        <dbReference type="PROSITE-ProRule" id="PRU00042"/>
    </source>
</evidence>
<protein>
    <recommendedName>
        <fullName evidence="3">C2H2-type domain-containing protein</fullName>
    </recommendedName>
</protein>
<dbReference type="OrthoDB" id="4958224at2759"/>
<evidence type="ECO:0000259" key="3">
    <source>
        <dbReference type="PROSITE" id="PS50157"/>
    </source>
</evidence>
<feature type="compositionally biased region" description="Acidic residues" evidence="2">
    <location>
        <begin position="1"/>
        <end position="14"/>
    </location>
</feature>
<comment type="caution">
    <text evidence="4">The sequence shown here is derived from an EMBL/GenBank/DDBJ whole genome shotgun (WGS) entry which is preliminary data.</text>
</comment>
<gene>
    <name evidence="4" type="ORF">E4U42_000399</name>
</gene>
<dbReference type="PROSITE" id="PS50157">
    <property type="entry name" value="ZINC_FINGER_C2H2_2"/>
    <property type="match status" value="1"/>
</dbReference>
<keyword evidence="1" id="KW-0479">Metal-binding</keyword>
<evidence type="ECO:0000313" key="5">
    <source>
        <dbReference type="Proteomes" id="UP000811619"/>
    </source>
</evidence>
<evidence type="ECO:0000313" key="4">
    <source>
        <dbReference type="EMBL" id="KAG5914616.1"/>
    </source>
</evidence>
<feature type="domain" description="C2H2-type" evidence="3">
    <location>
        <begin position="95"/>
        <end position="123"/>
    </location>
</feature>
<dbReference type="PROSITE" id="PS00028">
    <property type="entry name" value="ZINC_FINGER_C2H2_1"/>
    <property type="match status" value="1"/>
</dbReference>
<name>A0A8K0J0M8_9HYPO</name>
<sequence length="391" mass="42950">MKQSSSEDEQELSQDEIRTLGMAGSNVCSIDASHSPPRRPAATQSLPRALNSEQAKRRRARHSSRAVLTLQERTLLESIDESSEDRSHLDIAPQVTCPFCGELLPSQLDLNHHIGVSHAGPRPDVPRVLHADYSLSEHDYSPSEHVQEFVCSTRERSPGDFFLPPTLGNPQQNDFIVEGWRAAALPAVIRAGHDERGTTWKPRLKPSIFHTKLEEHHAPRLGPGISTSESGPAPRPTGFWGNDGAMNCRDKVGQEEKKEASQEEGVGDDTDKDDAGHVDDQAVYRQQGDHVTGAVTQNAEADKEMTSPRILPSLLWSNARRMPSRASQGMPSIDSVISHTADLQLDIPSPLEPVVMRRSRSNDDDDDEPGFSFNDLSGEPSPLSETSPILP</sequence>
<feature type="compositionally biased region" description="Basic and acidic residues" evidence="2">
    <location>
        <begin position="248"/>
        <end position="261"/>
    </location>
</feature>
<reference evidence="4" key="1">
    <citation type="journal article" date="2020" name="bioRxiv">
        <title>Whole genome comparisons of ergot fungi reveals the divergence and evolution of species within the genus Claviceps are the result of varying mechanisms driving genome evolution and host range expansion.</title>
        <authorList>
            <person name="Wyka S.A."/>
            <person name="Mondo S.J."/>
            <person name="Liu M."/>
            <person name="Dettman J."/>
            <person name="Nalam V."/>
            <person name="Broders K.D."/>
        </authorList>
    </citation>
    <scope>NUCLEOTIDE SEQUENCE</scope>
    <source>
        <strain evidence="4">CCC 489</strain>
    </source>
</reference>